<proteinExistence type="predicted"/>
<evidence type="ECO:0000313" key="1">
    <source>
        <dbReference type="EMBL" id="GCC42321.1"/>
    </source>
</evidence>
<dbReference type="Proteomes" id="UP000287033">
    <property type="component" value="Unassembled WGS sequence"/>
</dbReference>
<accession>A0A401TI38</accession>
<reference evidence="1 2" key="1">
    <citation type="journal article" date="2018" name="Nat. Ecol. Evol.">
        <title>Shark genomes provide insights into elasmobranch evolution and the origin of vertebrates.</title>
        <authorList>
            <person name="Hara Y"/>
            <person name="Yamaguchi K"/>
            <person name="Onimaru K"/>
            <person name="Kadota M"/>
            <person name="Koyanagi M"/>
            <person name="Keeley SD"/>
            <person name="Tatsumi K"/>
            <person name="Tanaka K"/>
            <person name="Motone F"/>
            <person name="Kageyama Y"/>
            <person name="Nozu R"/>
            <person name="Adachi N"/>
            <person name="Nishimura O"/>
            <person name="Nakagawa R"/>
            <person name="Tanegashima C"/>
            <person name="Kiyatake I"/>
            <person name="Matsumoto R"/>
            <person name="Murakumo K"/>
            <person name="Nishida K"/>
            <person name="Terakita A"/>
            <person name="Kuratani S"/>
            <person name="Sato K"/>
            <person name="Hyodo S Kuraku.S."/>
        </authorList>
    </citation>
    <scope>NUCLEOTIDE SEQUENCE [LARGE SCALE GENOMIC DNA]</scope>
</reference>
<dbReference type="EMBL" id="BEZZ01074572">
    <property type="protein sequence ID" value="GCC42321.1"/>
    <property type="molecule type" value="Genomic_DNA"/>
</dbReference>
<evidence type="ECO:0000313" key="2">
    <source>
        <dbReference type="Proteomes" id="UP000287033"/>
    </source>
</evidence>
<feature type="non-terminal residue" evidence="1">
    <location>
        <position position="1"/>
    </location>
</feature>
<gene>
    <name evidence="1" type="ORF">chiPu_0026210</name>
</gene>
<comment type="caution">
    <text evidence="1">The sequence shown here is derived from an EMBL/GenBank/DDBJ whole genome shotgun (WGS) entry which is preliminary data.</text>
</comment>
<organism evidence="1 2">
    <name type="scientific">Chiloscyllium punctatum</name>
    <name type="common">Brownbanded bambooshark</name>
    <name type="synonym">Hemiscyllium punctatum</name>
    <dbReference type="NCBI Taxonomy" id="137246"/>
    <lineage>
        <taxon>Eukaryota</taxon>
        <taxon>Metazoa</taxon>
        <taxon>Chordata</taxon>
        <taxon>Craniata</taxon>
        <taxon>Vertebrata</taxon>
        <taxon>Chondrichthyes</taxon>
        <taxon>Elasmobranchii</taxon>
        <taxon>Galeomorphii</taxon>
        <taxon>Galeoidea</taxon>
        <taxon>Orectolobiformes</taxon>
        <taxon>Hemiscylliidae</taxon>
        <taxon>Chiloscyllium</taxon>
    </lineage>
</organism>
<protein>
    <submittedName>
        <fullName evidence="1">Uncharacterized protein</fullName>
    </submittedName>
</protein>
<dbReference type="AlphaFoldDB" id="A0A401TI38"/>
<sequence>GRAPSLLSVAFLVPPPPWAERCTLPEMSAQDLAAVPECDCE</sequence>
<keyword evidence="2" id="KW-1185">Reference proteome</keyword>
<name>A0A401TI38_CHIPU</name>